<dbReference type="InterPro" id="IPR051260">
    <property type="entry name" value="Diverse_substr_monoxygenases"/>
</dbReference>
<dbReference type="EMBL" id="PVZF01000002">
    <property type="protein sequence ID" value="PRY17143.1"/>
    <property type="molecule type" value="Genomic_DNA"/>
</dbReference>
<evidence type="ECO:0000256" key="1">
    <source>
        <dbReference type="ARBA" id="ARBA00022630"/>
    </source>
</evidence>
<sequence length="363" mass="39140">MSTQIGVTIGVELDAAGRHPAAWRLPGARPAELFTAAHWRRLAETVDAADLDLLVVPDSFRLGSSDDRDQRGRLDAVAVTANLAPLTRRTGLVPVVTTTHTEPFHTQKAVATLDFTSRGRAGWQVEVSTTPAEADLFGRKAAAAPEVLWREAAETVEVVRRLWDSWEDDAVVKDLATGRFVDRDKLHYVDFAGENFSVKGPSITPRSPQGQPLVIVPVRDEPSLAVAAAHADVARLEAHDVPTATRWAAGLEGTVLLDVEVLLRRDASEAQDVAAHLDELSPGHGPRALRHVGTPASLVELLRDLPQGVGGAVLVPLDLPATLDLVASDVVPHLGREPFTGRTLRDRFGLPRPASRYAVEATR</sequence>
<evidence type="ECO:0000256" key="6">
    <source>
        <dbReference type="PIRSR" id="PIRSR000337-1"/>
    </source>
</evidence>
<dbReference type="AlphaFoldDB" id="A0A2T0R7J8"/>
<organism evidence="8 9">
    <name type="scientific">Kineococcus rhizosphaerae</name>
    <dbReference type="NCBI Taxonomy" id="559628"/>
    <lineage>
        <taxon>Bacteria</taxon>
        <taxon>Bacillati</taxon>
        <taxon>Actinomycetota</taxon>
        <taxon>Actinomycetes</taxon>
        <taxon>Kineosporiales</taxon>
        <taxon>Kineosporiaceae</taxon>
        <taxon>Kineococcus</taxon>
    </lineage>
</organism>
<dbReference type="PIRSF" id="PIRSF000337">
    <property type="entry name" value="NTA_MOA"/>
    <property type="match status" value="1"/>
</dbReference>
<accession>A0A2T0R7J8</accession>
<evidence type="ECO:0000256" key="5">
    <source>
        <dbReference type="ARBA" id="ARBA00033748"/>
    </source>
</evidence>
<keyword evidence="9" id="KW-1185">Reference proteome</keyword>
<proteinExistence type="inferred from homology"/>
<dbReference type="GO" id="GO:0004497">
    <property type="term" value="F:monooxygenase activity"/>
    <property type="evidence" value="ECO:0007669"/>
    <property type="project" value="UniProtKB-KW"/>
</dbReference>
<dbReference type="SUPFAM" id="SSF51679">
    <property type="entry name" value="Bacterial luciferase-like"/>
    <property type="match status" value="1"/>
</dbReference>
<feature type="domain" description="Luciferase-like" evidence="7">
    <location>
        <begin position="26"/>
        <end position="247"/>
    </location>
</feature>
<evidence type="ECO:0000256" key="4">
    <source>
        <dbReference type="ARBA" id="ARBA00023033"/>
    </source>
</evidence>
<dbReference type="GO" id="GO:0016705">
    <property type="term" value="F:oxidoreductase activity, acting on paired donors, with incorporation or reduction of molecular oxygen"/>
    <property type="evidence" value="ECO:0007669"/>
    <property type="project" value="InterPro"/>
</dbReference>
<dbReference type="RefSeq" id="WP_106207702.1">
    <property type="nucleotide sequence ID" value="NZ_PVZF01000002.1"/>
</dbReference>
<keyword evidence="3" id="KW-0560">Oxidoreductase</keyword>
<evidence type="ECO:0000313" key="9">
    <source>
        <dbReference type="Proteomes" id="UP000238083"/>
    </source>
</evidence>
<dbReference type="Proteomes" id="UP000238083">
    <property type="component" value="Unassembled WGS sequence"/>
</dbReference>
<dbReference type="InterPro" id="IPR016215">
    <property type="entry name" value="NTA_MOA"/>
</dbReference>
<evidence type="ECO:0000259" key="7">
    <source>
        <dbReference type="Pfam" id="PF00296"/>
    </source>
</evidence>
<comment type="caution">
    <text evidence="8">The sequence shown here is derived from an EMBL/GenBank/DDBJ whole genome shotgun (WGS) entry which is preliminary data.</text>
</comment>
<dbReference type="Pfam" id="PF00296">
    <property type="entry name" value="Bac_luciferase"/>
    <property type="match status" value="1"/>
</dbReference>
<reference evidence="8 9" key="1">
    <citation type="submission" date="2018-03" db="EMBL/GenBank/DDBJ databases">
        <title>Genomic Encyclopedia of Archaeal and Bacterial Type Strains, Phase II (KMG-II): from individual species to whole genera.</title>
        <authorList>
            <person name="Goeker M."/>
        </authorList>
    </citation>
    <scope>NUCLEOTIDE SEQUENCE [LARGE SCALE GENOMIC DNA]</scope>
    <source>
        <strain evidence="8 9">DSM 19711</strain>
    </source>
</reference>
<gene>
    <name evidence="8" type="ORF">CLV37_102101</name>
</gene>
<dbReference type="PANTHER" id="PTHR30011">
    <property type="entry name" value="ALKANESULFONATE MONOOXYGENASE-RELATED"/>
    <property type="match status" value="1"/>
</dbReference>
<evidence type="ECO:0000256" key="2">
    <source>
        <dbReference type="ARBA" id="ARBA00022643"/>
    </source>
</evidence>
<comment type="similarity">
    <text evidence="5">Belongs to the NtaA/SnaA/DszA monooxygenase family.</text>
</comment>
<keyword evidence="1 6" id="KW-0285">Flavoprotein</keyword>
<dbReference type="Gene3D" id="3.20.20.30">
    <property type="entry name" value="Luciferase-like domain"/>
    <property type="match status" value="1"/>
</dbReference>
<name>A0A2T0R7J8_9ACTN</name>
<dbReference type="InterPro" id="IPR011251">
    <property type="entry name" value="Luciferase-like_dom"/>
</dbReference>
<dbReference type="InterPro" id="IPR036661">
    <property type="entry name" value="Luciferase-like_sf"/>
</dbReference>
<evidence type="ECO:0000313" key="8">
    <source>
        <dbReference type="EMBL" id="PRY17143.1"/>
    </source>
</evidence>
<feature type="binding site" evidence="6">
    <location>
        <position position="58"/>
    </location>
    <ligand>
        <name>FMN</name>
        <dbReference type="ChEBI" id="CHEBI:58210"/>
    </ligand>
</feature>
<evidence type="ECO:0000256" key="3">
    <source>
        <dbReference type="ARBA" id="ARBA00023002"/>
    </source>
</evidence>
<dbReference type="PANTHER" id="PTHR30011:SF16">
    <property type="entry name" value="C2H2 FINGER DOMAIN TRANSCRIPTION FACTOR (EUROFUNG)-RELATED"/>
    <property type="match status" value="1"/>
</dbReference>
<keyword evidence="4 8" id="KW-0503">Monooxygenase</keyword>
<dbReference type="OrthoDB" id="4437611at2"/>
<keyword evidence="2 6" id="KW-0288">FMN</keyword>
<protein>
    <submittedName>
        <fullName evidence="8">Alkanesulfonate monooxygenase SsuD/methylene tetrahydromethanopterin reductase-like flavin-dependent oxidoreductase (Luciferase family)</fullName>
    </submittedName>
</protein>